<evidence type="ECO:0000256" key="7">
    <source>
        <dbReference type="RuleBase" id="RU003346"/>
    </source>
</evidence>
<feature type="transmembrane region" description="Helical" evidence="8">
    <location>
        <begin position="133"/>
        <end position="152"/>
    </location>
</feature>
<dbReference type="RefSeq" id="XP_007835928.1">
    <property type="nucleotide sequence ID" value="XM_007837737.1"/>
</dbReference>
<feature type="transmembrane region" description="Helical" evidence="8">
    <location>
        <begin position="352"/>
        <end position="378"/>
    </location>
</feature>
<feature type="transmembrane region" description="Helical" evidence="8">
    <location>
        <begin position="75"/>
        <end position="94"/>
    </location>
</feature>
<dbReference type="InterPro" id="IPR005829">
    <property type="entry name" value="Sugar_transporter_CS"/>
</dbReference>
<feature type="transmembrane region" description="Helical" evidence="8">
    <location>
        <begin position="298"/>
        <end position="315"/>
    </location>
</feature>
<comment type="similarity">
    <text evidence="2 7">Belongs to the major facilitator superfamily. Sugar transporter (TC 2.A.1.1) family.</text>
</comment>
<dbReference type="HOGENOM" id="CLU_001265_30_13_1"/>
<feature type="transmembrane region" description="Helical" evidence="8">
    <location>
        <begin position="322"/>
        <end position="346"/>
    </location>
</feature>
<name>W3WZK4_PESFW</name>
<evidence type="ECO:0000256" key="6">
    <source>
        <dbReference type="ARBA" id="ARBA00023136"/>
    </source>
</evidence>
<feature type="domain" description="Major facilitator superfamily (MFS) profile" evidence="9">
    <location>
        <begin position="8"/>
        <end position="445"/>
    </location>
</feature>
<dbReference type="Gene3D" id="1.20.1250.20">
    <property type="entry name" value="MFS general substrate transporter like domains"/>
    <property type="match status" value="1"/>
</dbReference>
<protein>
    <recommendedName>
        <fullName evidence="9">Major facilitator superfamily (MFS) profile domain-containing protein</fullName>
    </recommendedName>
</protein>
<dbReference type="NCBIfam" id="TIGR00879">
    <property type="entry name" value="SP"/>
    <property type="match status" value="1"/>
</dbReference>
<evidence type="ECO:0000256" key="3">
    <source>
        <dbReference type="ARBA" id="ARBA00022448"/>
    </source>
</evidence>
<evidence type="ECO:0000259" key="9">
    <source>
        <dbReference type="PROSITE" id="PS50850"/>
    </source>
</evidence>
<dbReference type="eggNOG" id="KOG0254">
    <property type="taxonomic scope" value="Eukaryota"/>
</dbReference>
<accession>W3WZK4</accession>
<dbReference type="PRINTS" id="PR00171">
    <property type="entry name" value="SUGRTRNSPORT"/>
</dbReference>
<evidence type="ECO:0000313" key="10">
    <source>
        <dbReference type="EMBL" id="ETS79303.1"/>
    </source>
</evidence>
<keyword evidence="6 8" id="KW-0472">Membrane</keyword>
<dbReference type="PROSITE" id="PS00216">
    <property type="entry name" value="SUGAR_TRANSPORT_1"/>
    <property type="match status" value="1"/>
</dbReference>
<dbReference type="KEGG" id="pfy:PFICI_09156"/>
<dbReference type="Proteomes" id="UP000030651">
    <property type="component" value="Unassembled WGS sequence"/>
</dbReference>
<dbReference type="AlphaFoldDB" id="W3WZK4"/>
<keyword evidence="11" id="KW-1185">Reference proteome</keyword>
<evidence type="ECO:0000313" key="11">
    <source>
        <dbReference type="Proteomes" id="UP000030651"/>
    </source>
</evidence>
<evidence type="ECO:0000256" key="5">
    <source>
        <dbReference type="ARBA" id="ARBA00022989"/>
    </source>
</evidence>
<dbReference type="OMA" id="MVNASWN"/>
<dbReference type="FunFam" id="1.20.1250.20:FF:000134">
    <property type="entry name" value="MFS sugar transporter protein"/>
    <property type="match status" value="1"/>
</dbReference>
<proteinExistence type="inferred from homology"/>
<dbReference type="InterPro" id="IPR005828">
    <property type="entry name" value="MFS_sugar_transport-like"/>
</dbReference>
<dbReference type="PANTHER" id="PTHR48022:SF31">
    <property type="entry name" value="HEXOSE TRANSPORTER"/>
    <property type="match status" value="1"/>
</dbReference>
<feature type="transmembrane region" description="Helical" evidence="8">
    <location>
        <begin position="256"/>
        <end position="278"/>
    </location>
</feature>
<dbReference type="SUPFAM" id="SSF103473">
    <property type="entry name" value="MFS general substrate transporter"/>
    <property type="match status" value="1"/>
</dbReference>
<dbReference type="PROSITE" id="PS50850">
    <property type="entry name" value="MFS"/>
    <property type="match status" value="1"/>
</dbReference>
<dbReference type="OrthoDB" id="4540492at2759"/>
<feature type="transmembrane region" description="Helical" evidence="8">
    <location>
        <begin position="423"/>
        <end position="442"/>
    </location>
</feature>
<dbReference type="EMBL" id="KI912114">
    <property type="protein sequence ID" value="ETS79303.1"/>
    <property type="molecule type" value="Genomic_DNA"/>
</dbReference>
<feature type="transmembrane region" description="Helical" evidence="8">
    <location>
        <begin position="390"/>
        <end position="411"/>
    </location>
</feature>
<sequence>MSRLTAMVVAVCIVDSITIAYDGSLMGSVNVMPSYTSYFQLTTATTAVNSAATYIASILIAPFAAVYIDKRGRKDGIFVSALLNIFGAAISGAAQNIAMFIAGRMIIGLGVGLAQTAAGSYVSETTAPRVRSFALGMYFTCWALGSFLAAGFCYGSQNLEPSNWAWRVPSILQALPPLAVLVIIPFLPESPRWLAYNDRQEEALEVVARINGATTDDVGVQVQFREIVDTMEYEKSKGNSLGFREIVRGPSNRKRLVLALSLAPLTMLTGSNVITYYYGTMLDQVGITSSKTQMEIDLVLSAWQLVIAVCGSLSAEKLGRRVLCLTSLGACTVMFYLVGVLTAVYGDSSNTSGIYGTVASVFLFLGAYSFGLTPLTVMYPPEVMSYKIRATGMACFTILAKACGIFVTMVFPYMFEALGWKTYMVNASWNVVFWIFVYFFWVETKGKTLEEIDVLFDGEKHSDAPDLNEVSHEKSLMVAAESEI</sequence>
<organism evidence="10 11">
    <name type="scientific">Pestalotiopsis fici (strain W106-1 / CGMCC3.15140)</name>
    <dbReference type="NCBI Taxonomy" id="1229662"/>
    <lineage>
        <taxon>Eukaryota</taxon>
        <taxon>Fungi</taxon>
        <taxon>Dikarya</taxon>
        <taxon>Ascomycota</taxon>
        <taxon>Pezizomycotina</taxon>
        <taxon>Sordariomycetes</taxon>
        <taxon>Xylariomycetidae</taxon>
        <taxon>Amphisphaeriales</taxon>
        <taxon>Sporocadaceae</taxon>
        <taxon>Pestalotiopsis</taxon>
    </lineage>
</organism>
<dbReference type="PANTHER" id="PTHR48022">
    <property type="entry name" value="PLASTIDIC GLUCOSE TRANSPORTER 4"/>
    <property type="match status" value="1"/>
</dbReference>
<evidence type="ECO:0000256" key="2">
    <source>
        <dbReference type="ARBA" id="ARBA00010992"/>
    </source>
</evidence>
<reference evidence="11" key="1">
    <citation type="journal article" date="2015" name="BMC Genomics">
        <title>Genomic and transcriptomic analysis of the endophytic fungus Pestalotiopsis fici reveals its lifestyle and high potential for synthesis of natural products.</title>
        <authorList>
            <person name="Wang X."/>
            <person name="Zhang X."/>
            <person name="Liu L."/>
            <person name="Xiang M."/>
            <person name="Wang W."/>
            <person name="Sun X."/>
            <person name="Che Y."/>
            <person name="Guo L."/>
            <person name="Liu G."/>
            <person name="Guo L."/>
            <person name="Wang C."/>
            <person name="Yin W.B."/>
            <person name="Stadler M."/>
            <person name="Zhang X."/>
            <person name="Liu X."/>
        </authorList>
    </citation>
    <scope>NUCLEOTIDE SEQUENCE [LARGE SCALE GENOMIC DNA]</scope>
    <source>
        <strain evidence="11">W106-1 / CGMCC3.15140</strain>
    </source>
</reference>
<gene>
    <name evidence="10" type="ORF">PFICI_09156</name>
</gene>
<dbReference type="InterPro" id="IPR050360">
    <property type="entry name" value="MFS_Sugar_Transporters"/>
</dbReference>
<evidence type="ECO:0000256" key="4">
    <source>
        <dbReference type="ARBA" id="ARBA00022692"/>
    </source>
</evidence>
<dbReference type="InterPro" id="IPR003663">
    <property type="entry name" value="Sugar/inositol_transpt"/>
</dbReference>
<dbReference type="GO" id="GO:0005351">
    <property type="term" value="F:carbohydrate:proton symporter activity"/>
    <property type="evidence" value="ECO:0007669"/>
    <property type="project" value="TreeGrafter"/>
</dbReference>
<keyword evidence="3 7" id="KW-0813">Transport</keyword>
<dbReference type="InterPro" id="IPR036259">
    <property type="entry name" value="MFS_trans_sf"/>
</dbReference>
<comment type="subcellular location">
    <subcellularLocation>
        <location evidence="1">Membrane</location>
        <topology evidence="1">Multi-pass membrane protein</topology>
    </subcellularLocation>
</comment>
<evidence type="ECO:0000256" key="8">
    <source>
        <dbReference type="SAM" id="Phobius"/>
    </source>
</evidence>
<keyword evidence="4 8" id="KW-0812">Transmembrane</keyword>
<dbReference type="PROSITE" id="PS00217">
    <property type="entry name" value="SUGAR_TRANSPORT_2"/>
    <property type="match status" value="1"/>
</dbReference>
<dbReference type="InParanoid" id="W3WZK4"/>
<evidence type="ECO:0000256" key="1">
    <source>
        <dbReference type="ARBA" id="ARBA00004141"/>
    </source>
</evidence>
<dbReference type="GO" id="GO:0016020">
    <property type="term" value="C:membrane"/>
    <property type="evidence" value="ECO:0007669"/>
    <property type="project" value="UniProtKB-SubCell"/>
</dbReference>
<feature type="transmembrane region" description="Helical" evidence="8">
    <location>
        <begin position="100"/>
        <end position="121"/>
    </location>
</feature>
<dbReference type="Pfam" id="PF00083">
    <property type="entry name" value="Sugar_tr"/>
    <property type="match status" value="1"/>
</dbReference>
<keyword evidence="5 8" id="KW-1133">Transmembrane helix</keyword>
<dbReference type="InterPro" id="IPR020846">
    <property type="entry name" value="MFS_dom"/>
</dbReference>
<feature type="transmembrane region" description="Helical" evidence="8">
    <location>
        <begin position="44"/>
        <end position="68"/>
    </location>
</feature>
<feature type="transmembrane region" description="Helical" evidence="8">
    <location>
        <begin position="164"/>
        <end position="187"/>
    </location>
</feature>
<dbReference type="GeneID" id="19274169"/>